<reference evidence="9" key="1">
    <citation type="journal article" date="2013" name="Science">
        <title>Comparative analysis of bat genomes provides insight into the evolution of flight and immunity.</title>
        <authorList>
            <person name="Zhang G."/>
            <person name="Cowled C."/>
            <person name="Shi Z."/>
            <person name="Huang Z."/>
            <person name="Bishop-Lilly K.A."/>
            <person name="Fang X."/>
            <person name="Wynne J.W."/>
            <person name="Xiong Z."/>
            <person name="Baker M.L."/>
            <person name="Zhao W."/>
            <person name="Tachedjian M."/>
            <person name="Zhu Y."/>
            <person name="Zhou P."/>
            <person name="Jiang X."/>
            <person name="Ng J."/>
            <person name="Yang L."/>
            <person name="Wu L."/>
            <person name="Xiao J."/>
            <person name="Feng Y."/>
            <person name="Chen Y."/>
            <person name="Sun X."/>
            <person name="Zhang Y."/>
            <person name="Marsh G.A."/>
            <person name="Crameri G."/>
            <person name="Broder C.C."/>
            <person name="Frey K.G."/>
            <person name="Wang L.F."/>
            <person name="Wang J."/>
        </authorList>
    </citation>
    <scope>NUCLEOTIDE SEQUENCE [LARGE SCALE GENOMIC DNA]</scope>
</reference>
<dbReference type="GO" id="GO:0045944">
    <property type="term" value="P:positive regulation of transcription by RNA polymerase II"/>
    <property type="evidence" value="ECO:0007669"/>
    <property type="project" value="TreeGrafter"/>
</dbReference>
<gene>
    <name evidence="8" type="ORF">MDA_GLEAN10011566</name>
</gene>
<evidence type="ECO:0000256" key="5">
    <source>
        <dbReference type="ARBA" id="ARBA00038744"/>
    </source>
</evidence>
<evidence type="ECO:0000256" key="3">
    <source>
        <dbReference type="ARBA" id="ARBA00023242"/>
    </source>
</evidence>
<dbReference type="PANTHER" id="PTHR22745:SF0">
    <property type="entry name" value="PROTHYMOSIN ALPHA"/>
    <property type="match status" value="1"/>
</dbReference>
<dbReference type="Pfam" id="PF03247">
    <property type="entry name" value="Prothymosin"/>
    <property type="match status" value="1"/>
</dbReference>
<name>L5M7N8_MYODS</name>
<evidence type="ECO:0000256" key="4">
    <source>
        <dbReference type="ARBA" id="ARBA00037621"/>
    </source>
</evidence>
<proteinExistence type="inferred from homology"/>
<feature type="compositionally biased region" description="Basic and acidic residues" evidence="7">
    <location>
        <begin position="175"/>
        <end position="186"/>
    </location>
</feature>
<evidence type="ECO:0000313" key="8">
    <source>
        <dbReference type="EMBL" id="ELK33728.1"/>
    </source>
</evidence>
<keyword evidence="3" id="KW-0539">Nucleus</keyword>
<dbReference type="PANTHER" id="PTHR22745">
    <property type="entry name" value="PROTHYMOSIN ALPHA"/>
    <property type="match status" value="1"/>
</dbReference>
<dbReference type="AlphaFoldDB" id="L5M7N8"/>
<dbReference type="GO" id="GO:0042393">
    <property type="term" value="F:histone binding"/>
    <property type="evidence" value="ECO:0007669"/>
    <property type="project" value="TreeGrafter"/>
</dbReference>
<feature type="compositionally biased region" description="Pro residues" evidence="7">
    <location>
        <begin position="30"/>
        <end position="49"/>
    </location>
</feature>
<organism evidence="8 9">
    <name type="scientific">Myotis davidii</name>
    <name type="common">David's myotis</name>
    <dbReference type="NCBI Taxonomy" id="225400"/>
    <lineage>
        <taxon>Eukaryota</taxon>
        <taxon>Metazoa</taxon>
        <taxon>Chordata</taxon>
        <taxon>Craniata</taxon>
        <taxon>Vertebrata</taxon>
        <taxon>Euteleostomi</taxon>
        <taxon>Mammalia</taxon>
        <taxon>Eutheria</taxon>
        <taxon>Laurasiatheria</taxon>
        <taxon>Chiroptera</taxon>
        <taxon>Yangochiroptera</taxon>
        <taxon>Vespertilionidae</taxon>
        <taxon>Myotis</taxon>
    </lineage>
</organism>
<evidence type="ECO:0000256" key="2">
    <source>
        <dbReference type="ARBA" id="ARBA00008032"/>
    </source>
</evidence>
<dbReference type="Proteomes" id="UP000010556">
    <property type="component" value="Unassembled WGS sequence"/>
</dbReference>
<feature type="compositionally biased region" description="Acidic residues" evidence="7">
    <location>
        <begin position="116"/>
        <end position="159"/>
    </location>
</feature>
<evidence type="ECO:0000256" key="1">
    <source>
        <dbReference type="ARBA" id="ARBA00004123"/>
    </source>
</evidence>
<feature type="region of interest" description="Disordered" evidence="7">
    <location>
        <begin position="1"/>
        <end position="186"/>
    </location>
</feature>
<keyword evidence="9" id="KW-1185">Reference proteome</keyword>
<comment type="function">
    <text evidence="4">Prothymosin alpha may mediate immune function by conferring resistance to certain opportunistic infections.</text>
</comment>
<dbReference type="InterPro" id="IPR004931">
    <property type="entry name" value="Pro/parathymosin"/>
</dbReference>
<comment type="subcellular location">
    <subcellularLocation>
        <location evidence="1">Nucleus</location>
    </subcellularLocation>
</comment>
<dbReference type="EMBL" id="KB103923">
    <property type="protein sequence ID" value="ELK33728.1"/>
    <property type="molecule type" value="Genomic_DNA"/>
</dbReference>
<feature type="compositionally biased region" description="Basic residues" evidence="7">
    <location>
        <begin position="74"/>
        <end position="84"/>
    </location>
</feature>
<evidence type="ECO:0000256" key="7">
    <source>
        <dbReference type="SAM" id="MobiDB-lite"/>
    </source>
</evidence>
<evidence type="ECO:0000313" key="9">
    <source>
        <dbReference type="Proteomes" id="UP000010556"/>
    </source>
</evidence>
<evidence type="ECO:0000256" key="6">
    <source>
        <dbReference type="ARBA" id="ARBA00040447"/>
    </source>
</evidence>
<comment type="similarity">
    <text evidence="2">Belongs to the pro/parathymosin family.</text>
</comment>
<dbReference type="GO" id="GO:0005634">
    <property type="term" value="C:nucleus"/>
    <property type="evidence" value="ECO:0007669"/>
    <property type="project" value="UniProtKB-SubCell"/>
</dbReference>
<protein>
    <recommendedName>
        <fullName evidence="6">Prothymosin alpha</fullName>
    </recommendedName>
</protein>
<dbReference type="GO" id="GO:0043066">
    <property type="term" value="P:negative regulation of apoptotic process"/>
    <property type="evidence" value="ECO:0007669"/>
    <property type="project" value="TreeGrafter"/>
</dbReference>
<accession>L5M7N8</accession>
<sequence length="186" mass="20138">MLRGAPLPQPGAHDEAWGRHPSSHGRKTWGPPPDLSQPGKAPCPPPGPAGFPVTRLLAPTTGGQPGGTSENPRPHHLRHGHGHQLRITTKALKKKEGVEEAESGRCAPANGNNNEDSGEQDADNEVDEEEEEGGEEEEEEEEEEEGDDEEEDGDEEEAEAVTGKQTAEDDENYDVDTKKQKTNEDD</sequence>
<comment type="subunit">
    <text evidence="5">Interacts with NUPR1; regulates apoptotic process.</text>
</comment>